<dbReference type="Proteomes" id="UP001321542">
    <property type="component" value="Chromosome"/>
</dbReference>
<feature type="region of interest" description="Disordered" evidence="4">
    <location>
        <begin position="156"/>
        <end position="207"/>
    </location>
</feature>
<proteinExistence type="predicted"/>
<sequence length="207" mass="22511">MSSIPQAPTSEPARCLATDEVITDALRGRILHGAYAITRPLPDTARLAAEFGLPKEVIATALRALANEGTVCDVPGQGMFVARLPRLESAEAAAERVETILRTRLEHGVYPVSTWFPAQARLLDEFGVTLYVLLNVIAKLVDGGLLSTVTSRGRIVLDPQGPRPRPKDTRRPPRRSRSGTSAARSKRARIPCTHRFRRGRASGRSTG</sequence>
<organism evidence="6 7">
    <name type="scientific">Streptomyces graminofaciens</name>
    <dbReference type="NCBI Taxonomy" id="68212"/>
    <lineage>
        <taxon>Bacteria</taxon>
        <taxon>Bacillati</taxon>
        <taxon>Actinomycetota</taxon>
        <taxon>Actinomycetes</taxon>
        <taxon>Kitasatosporales</taxon>
        <taxon>Streptomycetaceae</taxon>
        <taxon>Streptomyces</taxon>
    </lineage>
</organism>
<dbReference type="PANTHER" id="PTHR44846:SF5">
    <property type="entry name" value="HTH-TYPE TRANSCRIPTIONAL REGULATOR GMUR"/>
    <property type="match status" value="1"/>
</dbReference>
<evidence type="ECO:0000256" key="3">
    <source>
        <dbReference type="ARBA" id="ARBA00023163"/>
    </source>
</evidence>
<dbReference type="InterPro" id="IPR000524">
    <property type="entry name" value="Tscrpt_reg_HTH_GntR"/>
</dbReference>
<keyword evidence="3" id="KW-0804">Transcription</keyword>
<dbReference type="InterPro" id="IPR036388">
    <property type="entry name" value="WH-like_DNA-bd_sf"/>
</dbReference>
<keyword evidence="7" id="KW-1185">Reference proteome</keyword>
<evidence type="ECO:0000256" key="1">
    <source>
        <dbReference type="ARBA" id="ARBA00023015"/>
    </source>
</evidence>
<reference evidence="6 7" key="1">
    <citation type="journal article" date="2010" name="ChemBioChem">
        <title>Cloning and characterization of the biosynthetic gene cluster of 16-membered macrolide antibiotic FD-891: involvement of a dual functional cytochrome P450 monooxygenase catalyzing epoxidation and hydroxylation.</title>
        <authorList>
            <person name="Kudo F."/>
            <person name="Motegi A."/>
            <person name="Mizoue K."/>
            <person name="Eguchi T."/>
        </authorList>
    </citation>
    <scope>NUCLEOTIDE SEQUENCE [LARGE SCALE GENOMIC DNA]</scope>
    <source>
        <strain evidence="6 7">A-8890</strain>
    </source>
</reference>
<dbReference type="PANTHER" id="PTHR44846">
    <property type="entry name" value="MANNOSYL-D-GLYCERATE TRANSPORT/METABOLISM SYSTEM REPRESSOR MNGR-RELATED"/>
    <property type="match status" value="1"/>
</dbReference>
<evidence type="ECO:0000313" key="7">
    <source>
        <dbReference type="Proteomes" id="UP001321542"/>
    </source>
</evidence>
<dbReference type="Gene3D" id="1.10.10.10">
    <property type="entry name" value="Winged helix-like DNA-binding domain superfamily/Winged helix DNA-binding domain"/>
    <property type="match status" value="2"/>
</dbReference>
<feature type="compositionally biased region" description="Basic residues" evidence="4">
    <location>
        <begin position="184"/>
        <end position="201"/>
    </location>
</feature>
<gene>
    <name evidence="6" type="ORF">SGFS_000580</name>
</gene>
<reference evidence="6 7" key="2">
    <citation type="journal article" date="2023" name="ChemBioChem">
        <title>Acyltransferase Domain Exchange between Two Independent Type I Polyketide Synthases in the Same Producer Strain of Macrolide Antibiotics.</title>
        <authorList>
            <person name="Kudo F."/>
            <person name="Kishikawa K."/>
            <person name="Tsuboi K."/>
            <person name="Kido T."/>
            <person name="Usui T."/>
            <person name="Hashimoto J."/>
            <person name="Shin-Ya K."/>
            <person name="Miyanaga A."/>
            <person name="Eguchi T."/>
        </authorList>
    </citation>
    <scope>NUCLEOTIDE SEQUENCE [LARGE SCALE GENOMIC DNA]</scope>
    <source>
        <strain evidence="6 7">A-8890</strain>
    </source>
</reference>
<name>A0ABN5V5T0_9ACTN</name>
<accession>A0ABN5V5T0</accession>
<dbReference type="RefSeq" id="WP_286246653.1">
    <property type="nucleotide sequence ID" value="NZ_AP018448.1"/>
</dbReference>
<keyword evidence="1" id="KW-0805">Transcription regulation</keyword>
<evidence type="ECO:0000313" key="6">
    <source>
        <dbReference type="EMBL" id="BBC28767.1"/>
    </source>
</evidence>
<dbReference type="Pfam" id="PF00392">
    <property type="entry name" value="GntR"/>
    <property type="match status" value="1"/>
</dbReference>
<dbReference type="SUPFAM" id="SSF46785">
    <property type="entry name" value="Winged helix' DNA-binding domain"/>
    <property type="match status" value="2"/>
</dbReference>
<keyword evidence="2" id="KW-0238">DNA-binding</keyword>
<dbReference type="InterPro" id="IPR050679">
    <property type="entry name" value="Bact_HTH_transcr_reg"/>
</dbReference>
<evidence type="ECO:0000256" key="4">
    <source>
        <dbReference type="SAM" id="MobiDB-lite"/>
    </source>
</evidence>
<evidence type="ECO:0000256" key="2">
    <source>
        <dbReference type="ARBA" id="ARBA00023125"/>
    </source>
</evidence>
<feature type="domain" description="HTH gntR-type" evidence="5">
    <location>
        <begin position="16"/>
        <end position="84"/>
    </location>
</feature>
<dbReference type="EMBL" id="AP018448">
    <property type="protein sequence ID" value="BBC28767.1"/>
    <property type="molecule type" value="Genomic_DNA"/>
</dbReference>
<dbReference type="InterPro" id="IPR036390">
    <property type="entry name" value="WH_DNA-bd_sf"/>
</dbReference>
<dbReference type="SMART" id="SM00345">
    <property type="entry name" value="HTH_GNTR"/>
    <property type="match status" value="2"/>
</dbReference>
<protein>
    <recommendedName>
        <fullName evidence="5">HTH gntR-type domain-containing protein</fullName>
    </recommendedName>
</protein>
<dbReference type="PROSITE" id="PS50949">
    <property type="entry name" value="HTH_GNTR"/>
    <property type="match status" value="1"/>
</dbReference>
<evidence type="ECO:0000259" key="5">
    <source>
        <dbReference type="PROSITE" id="PS50949"/>
    </source>
</evidence>